<proteinExistence type="predicted"/>
<evidence type="ECO:0000313" key="2">
    <source>
        <dbReference type="Proteomes" id="UP000008641"/>
    </source>
</evidence>
<accession>F0P2U8</accession>
<sequence length="388" mass="42299">MGLPRVIFNVSKNGLNYSTGEVQKIAALIGTGVTVTDKVQLGKSYQIFSLKDAEDLGITATENAFMHQQIKDFYSVAGSGVELWLMLVSDATTYEQMSDINADYLTRLISDAKGRVRVVGLIKKATTVPTLTAGIDSDVSLAVPKLQALADDFADKYFPFRAIISANNFSGMVSDLRDYTESDFNRVSMLIANNDGANEASIGLNLGKQASIPSQRSQARVKDGAVLNEQAYFTNGEAVESLSNALDTIHDKGYTFFRTFAGRSGYYFTDDATLTNVTDDFKSLANGFVMDEAVLIGYDTLIEELSDEVPLSDNGSIHPAILKNWQANIERNIKTLMVDQGKLSAVRCVIDTNQNIVSTGVLNVEIRLLPVGYAKEIIVNIGFTTQID</sequence>
<dbReference type="AlphaFoldDB" id="F0P2U8"/>
<keyword evidence="2" id="KW-1185">Reference proteome</keyword>
<evidence type="ECO:0000313" key="1">
    <source>
        <dbReference type="EMBL" id="ADX66838.1"/>
    </source>
</evidence>
<evidence type="ECO:0008006" key="3">
    <source>
        <dbReference type="Google" id="ProtNLM"/>
    </source>
</evidence>
<dbReference type="EMBL" id="CP002455">
    <property type="protein sequence ID" value="ADX66838.1"/>
    <property type="molecule type" value="Genomic_DNA"/>
</dbReference>
<protein>
    <recommendedName>
        <fullName evidence="3">Tail sheath protein</fullName>
    </recommendedName>
</protein>
<gene>
    <name evidence="1" type="ordered locus">Weevi_0112</name>
</gene>
<dbReference type="eggNOG" id="ENOG502ZB6X">
    <property type="taxonomic scope" value="Bacteria"/>
</dbReference>
<dbReference type="RefSeq" id="WP_013597230.1">
    <property type="nucleotide sequence ID" value="NC_015144.1"/>
</dbReference>
<dbReference type="KEGG" id="wvi:Weevi_0112"/>
<dbReference type="Pfam" id="PF10758">
    <property type="entry name" value="DUF2586"/>
    <property type="match status" value="1"/>
</dbReference>
<reference evidence="1 2" key="1">
    <citation type="journal article" date="2011" name="Stand. Genomic Sci.">
        <title>Complete genome sequence of Weeksella virosa type strain (9751).</title>
        <authorList>
            <person name="Lang E."/>
            <person name="Teshima H."/>
            <person name="Lucas S."/>
            <person name="Lapidus A."/>
            <person name="Hammon N."/>
            <person name="Deshpande S."/>
            <person name="Nolan M."/>
            <person name="Cheng J.F."/>
            <person name="Pitluck S."/>
            <person name="Liolios K."/>
            <person name="Pagani I."/>
            <person name="Mikhailova N."/>
            <person name="Ivanova N."/>
            <person name="Mavromatis K."/>
            <person name="Pati A."/>
            <person name="Tapia R."/>
            <person name="Han C."/>
            <person name="Goodwin L."/>
            <person name="Chen A."/>
            <person name="Palaniappan K."/>
            <person name="Land M."/>
            <person name="Hauser L."/>
            <person name="Chang Y.J."/>
            <person name="Jeffries C.D."/>
            <person name="Brambilla E.M."/>
            <person name="Kopitz M."/>
            <person name="Rohde M."/>
            <person name="Goker M."/>
            <person name="Tindall B.J."/>
            <person name="Detter J.C."/>
            <person name="Woyke T."/>
            <person name="Bristow J."/>
            <person name="Eisen J.A."/>
            <person name="Markowitz V."/>
            <person name="Hugenholtz P."/>
            <person name="Klenk H.P."/>
            <person name="Kyrpides N.C."/>
        </authorList>
    </citation>
    <scope>NUCLEOTIDE SEQUENCE [LARGE SCALE GENOMIC DNA]</scope>
    <source>
        <strain evidence="2">ATCC 43766 / DSM 16922 / JCM 21250 / NBRC 16016 / NCTC 11634 / CL345/78</strain>
    </source>
</reference>
<dbReference type="STRING" id="865938.Weevi_0112"/>
<dbReference type="InterPro" id="IPR019694">
    <property type="entry name" value="Phage_HP1_Orf23"/>
</dbReference>
<dbReference type="Proteomes" id="UP000008641">
    <property type="component" value="Chromosome"/>
</dbReference>
<reference evidence="2" key="2">
    <citation type="journal article" date="2011" name="Stand. Genomic Sci.">
        <title>Complete genome sequence of Weeksella virosa type strain (9751T).</title>
        <authorList>
            <person name="Lang E."/>
            <person name="Teshima H."/>
            <person name="Lucas S."/>
            <person name="Lapidus A."/>
            <person name="Hammon N."/>
            <person name="Deshpande S."/>
            <person name="Nolan M."/>
            <person name="Cheng J."/>
            <person name="Pitluck S."/>
            <person name="Liolios K."/>
            <person name="Pagani I."/>
            <person name="Mikhailova N."/>
            <person name="Ivanova N."/>
            <person name="Mavromatis K."/>
            <person name="Pati A."/>
            <person name="Tapia R."/>
            <person name="Han C."/>
            <person name="Goodwin L."/>
            <person name="Chen A."/>
            <person name="Palaniappan K."/>
            <person name="Land M."/>
            <person name="Hauser L."/>
            <person name="Chang Y."/>
            <person name="Jeffries C."/>
            <person name="Brambilla E."/>
            <person name="Kopitz M."/>
            <person name="Rohde M."/>
            <person name="Goker M."/>
            <person name="Tindall B."/>
            <person name="Detter J."/>
            <person name="Woyke T."/>
            <person name="Bristow J."/>
            <person name="Eisen J."/>
            <person name="Markowitz V."/>
            <person name="Hugenholtz P."/>
            <person name="Klenk H."/>
            <person name="Kyrpides N."/>
        </authorList>
    </citation>
    <scope>NUCLEOTIDE SEQUENCE [LARGE SCALE GENOMIC DNA]</scope>
    <source>
        <strain evidence="2">ATCC 43766 / DSM 16922 / JCM 21250 / NBRC 16016 / NCTC 11634 / CL345/78</strain>
    </source>
</reference>
<dbReference type="OrthoDB" id="1318179at2"/>
<organism evidence="1 2">
    <name type="scientific">Weeksella virosa (strain ATCC 43766 / DSM 16922 / JCM 21250 / CCUG 30538 / CDC 9751 / IAM 14551 / NBRC 16016 / NCTC 11634 / CL345/78)</name>
    <dbReference type="NCBI Taxonomy" id="865938"/>
    <lineage>
        <taxon>Bacteria</taxon>
        <taxon>Pseudomonadati</taxon>
        <taxon>Bacteroidota</taxon>
        <taxon>Flavobacteriia</taxon>
        <taxon>Flavobacteriales</taxon>
        <taxon>Weeksellaceae</taxon>
        <taxon>Weeksella</taxon>
    </lineage>
</organism>
<dbReference type="HOGENOM" id="CLU_711137_0_0_10"/>
<name>F0P2U8_WEEVC</name>